<evidence type="ECO:0000256" key="1">
    <source>
        <dbReference type="ARBA" id="ARBA00004342"/>
    </source>
</evidence>
<dbReference type="RefSeq" id="XP_001015926.1">
    <property type="nucleotide sequence ID" value="XM_001015926.3"/>
</dbReference>
<evidence type="ECO:0000256" key="5">
    <source>
        <dbReference type="ARBA" id="ARBA00022741"/>
    </source>
</evidence>
<dbReference type="InterPro" id="IPR001806">
    <property type="entry name" value="Small_GTPase"/>
</dbReference>
<keyword evidence="6" id="KW-0342">GTP-binding</keyword>
<dbReference type="KEGG" id="tet:TTHERM_00267910"/>
<dbReference type="SMART" id="SM00174">
    <property type="entry name" value="RHO"/>
    <property type="match status" value="1"/>
</dbReference>
<dbReference type="GO" id="GO:0007264">
    <property type="term" value="P:small GTPase-mediated signal transduction"/>
    <property type="evidence" value="ECO:0007669"/>
    <property type="project" value="InterPro"/>
</dbReference>
<evidence type="ECO:0000256" key="3">
    <source>
        <dbReference type="ARBA" id="ARBA00022475"/>
    </source>
</evidence>
<dbReference type="FunFam" id="3.40.50.300:FF:000983">
    <property type="entry name" value="Rho family GTPase"/>
    <property type="match status" value="1"/>
</dbReference>
<keyword evidence="5" id="KW-0547">Nucleotide-binding</keyword>
<dbReference type="NCBIfam" id="TIGR00231">
    <property type="entry name" value="small_GTP"/>
    <property type="match status" value="1"/>
</dbReference>
<dbReference type="PROSITE" id="PS51421">
    <property type="entry name" value="RAS"/>
    <property type="match status" value="1"/>
</dbReference>
<dbReference type="InParanoid" id="I7M7R1"/>
<dbReference type="PROSITE" id="PS51419">
    <property type="entry name" value="RAB"/>
    <property type="match status" value="1"/>
</dbReference>
<accession>I7M7R1</accession>
<sequence length="196" mass="22073">MAENKEPIKIKCVIVGDGSVGKTCILLSYTNDQFPTDYVPTIFDNYSATVKVGDEMINLGLWDTAGQEDYNRLRPLSYPQSDVFLITFSVVEPASFENALKKWYPELEENVKNVPKIFVGNKIDLRDENMVKSTGKDAPISYQAAQKIISELNCKYVECSALTQKGLKNVFDQAIRIALANKKKTPRKPQNRCVLI</sequence>
<evidence type="ECO:0000256" key="9">
    <source>
        <dbReference type="ARBA" id="ARBA00023289"/>
    </source>
</evidence>
<dbReference type="GeneID" id="7839450"/>
<comment type="similarity">
    <text evidence="2">Belongs to the small GTPase superfamily. Rho family.</text>
</comment>
<evidence type="ECO:0000256" key="6">
    <source>
        <dbReference type="ARBA" id="ARBA00023134"/>
    </source>
</evidence>
<comment type="subcellular location">
    <subcellularLocation>
        <location evidence="1">Cell membrane</location>
        <topology evidence="1">Lipid-anchor</topology>
        <orientation evidence="1">Cytoplasmic side</orientation>
    </subcellularLocation>
</comment>
<dbReference type="Pfam" id="PF00071">
    <property type="entry name" value="Ras"/>
    <property type="match status" value="1"/>
</dbReference>
<keyword evidence="3" id="KW-1003">Cell membrane</keyword>
<keyword evidence="8" id="KW-0449">Lipoprotein</keyword>
<reference evidence="11" key="1">
    <citation type="journal article" date="2006" name="PLoS Biol.">
        <title>Macronuclear genome sequence of the ciliate Tetrahymena thermophila, a model eukaryote.</title>
        <authorList>
            <person name="Eisen J.A."/>
            <person name="Coyne R.S."/>
            <person name="Wu M."/>
            <person name="Wu D."/>
            <person name="Thiagarajan M."/>
            <person name="Wortman J.R."/>
            <person name="Badger J.H."/>
            <person name="Ren Q."/>
            <person name="Amedeo P."/>
            <person name="Jones K.M."/>
            <person name="Tallon L.J."/>
            <person name="Delcher A.L."/>
            <person name="Salzberg S.L."/>
            <person name="Silva J.C."/>
            <person name="Haas B.J."/>
            <person name="Majoros W.H."/>
            <person name="Farzad M."/>
            <person name="Carlton J.M."/>
            <person name="Smith R.K. Jr."/>
            <person name="Garg J."/>
            <person name="Pearlman R.E."/>
            <person name="Karrer K.M."/>
            <person name="Sun L."/>
            <person name="Manning G."/>
            <person name="Elde N.C."/>
            <person name="Turkewitz A.P."/>
            <person name="Asai D.J."/>
            <person name="Wilkes D.E."/>
            <person name="Wang Y."/>
            <person name="Cai H."/>
            <person name="Collins K."/>
            <person name="Stewart B.A."/>
            <person name="Lee S.R."/>
            <person name="Wilamowska K."/>
            <person name="Weinberg Z."/>
            <person name="Ruzzo W.L."/>
            <person name="Wloga D."/>
            <person name="Gaertig J."/>
            <person name="Frankel J."/>
            <person name="Tsao C.-C."/>
            <person name="Gorovsky M.A."/>
            <person name="Keeling P.J."/>
            <person name="Waller R.F."/>
            <person name="Patron N.J."/>
            <person name="Cherry J.M."/>
            <person name="Stover N.A."/>
            <person name="Krieger C.J."/>
            <person name="del Toro C."/>
            <person name="Ryder H.F."/>
            <person name="Williamson S.C."/>
            <person name="Barbeau R.A."/>
            <person name="Hamilton E.P."/>
            <person name="Orias E."/>
        </authorList>
    </citation>
    <scope>NUCLEOTIDE SEQUENCE [LARGE SCALE GENOMIC DNA]</scope>
    <source>
        <strain evidence="11">SB210</strain>
    </source>
</reference>
<evidence type="ECO:0000256" key="4">
    <source>
        <dbReference type="ARBA" id="ARBA00022481"/>
    </source>
</evidence>
<evidence type="ECO:0000313" key="11">
    <source>
        <dbReference type="Proteomes" id="UP000009168"/>
    </source>
</evidence>
<dbReference type="GO" id="GO:0003924">
    <property type="term" value="F:GTPase activity"/>
    <property type="evidence" value="ECO:0007669"/>
    <property type="project" value="InterPro"/>
</dbReference>
<dbReference type="SUPFAM" id="SSF52540">
    <property type="entry name" value="P-loop containing nucleoside triphosphate hydrolases"/>
    <property type="match status" value="1"/>
</dbReference>
<dbReference type="CDD" id="cd00157">
    <property type="entry name" value="Rho"/>
    <property type="match status" value="1"/>
</dbReference>
<gene>
    <name evidence="10" type="ORF">TTHERM_00267910</name>
</gene>
<dbReference type="PANTHER" id="PTHR24072">
    <property type="entry name" value="RHO FAMILY GTPASE"/>
    <property type="match status" value="1"/>
</dbReference>
<keyword evidence="7" id="KW-0472">Membrane</keyword>
<keyword evidence="11" id="KW-1185">Reference proteome</keyword>
<dbReference type="SMART" id="SM00175">
    <property type="entry name" value="RAB"/>
    <property type="match status" value="1"/>
</dbReference>
<organism evidence="10 11">
    <name type="scientific">Tetrahymena thermophila (strain SB210)</name>
    <dbReference type="NCBI Taxonomy" id="312017"/>
    <lineage>
        <taxon>Eukaryota</taxon>
        <taxon>Sar</taxon>
        <taxon>Alveolata</taxon>
        <taxon>Ciliophora</taxon>
        <taxon>Intramacronucleata</taxon>
        <taxon>Oligohymenophorea</taxon>
        <taxon>Hymenostomatida</taxon>
        <taxon>Tetrahymenina</taxon>
        <taxon>Tetrahymenidae</taxon>
        <taxon>Tetrahymena</taxon>
    </lineage>
</organism>
<dbReference type="InterPro" id="IPR005225">
    <property type="entry name" value="Small_GTP-bd"/>
</dbReference>
<keyword evidence="9" id="KW-0636">Prenylation</keyword>
<dbReference type="OrthoDB" id="8830751at2759"/>
<dbReference type="GO" id="GO:0005525">
    <property type="term" value="F:GTP binding"/>
    <property type="evidence" value="ECO:0007669"/>
    <property type="project" value="UniProtKB-KW"/>
</dbReference>
<keyword evidence="4" id="KW-0488">Methylation</keyword>
<dbReference type="PRINTS" id="PR00449">
    <property type="entry name" value="RASTRNSFRMNG"/>
</dbReference>
<dbReference type="GO" id="GO:0005886">
    <property type="term" value="C:plasma membrane"/>
    <property type="evidence" value="ECO:0007669"/>
    <property type="project" value="UniProtKB-SubCell"/>
</dbReference>
<evidence type="ECO:0000256" key="8">
    <source>
        <dbReference type="ARBA" id="ARBA00023288"/>
    </source>
</evidence>
<evidence type="ECO:0000256" key="2">
    <source>
        <dbReference type="ARBA" id="ARBA00010142"/>
    </source>
</evidence>
<dbReference type="SMART" id="SM00176">
    <property type="entry name" value="RAN"/>
    <property type="match status" value="1"/>
</dbReference>
<dbReference type="SMART" id="SM00173">
    <property type="entry name" value="RAS"/>
    <property type="match status" value="1"/>
</dbReference>
<evidence type="ECO:0000256" key="7">
    <source>
        <dbReference type="ARBA" id="ARBA00023136"/>
    </source>
</evidence>
<dbReference type="eggNOG" id="KOG0393">
    <property type="taxonomic scope" value="Eukaryota"/>
</dbReference>
<dbReference type="EMBL" id="GG662703">
    <property type="protein sequence ID" value="EAR95681.1"/>
    <property type="molecule type" value="Genomic_DNA"/>
</dbReference>
<dbReference type="InterPro" id="IPR003578">
    <property type="entry name" value="Small_GTPase_Rho"/>
</dbReference>
<name>I7M7R1_TETTS</name>
<evidence type="ECO:0000313" key="10">
    <source>
        <dbReference type="EMBL" id="EAR95681.1"/>
    </source>
</evidence>
<dbReference type="PROSITE" id="PS51420">
    <property type="entry name" value="RHO"/>
    <property type="match status" value="1"/>
</dbReference>
<dbReference type="Gene3D" id="3.40.50.300">
    <property type="entry name" value="P-loop containing nucleotide triphosphate hydrolases"/>
    <property type="match status" value="1"/>
</dbReference>
<dbReference type="Proteomes" id="UP000009168">
    <property type="component" value="Unassembled WGS sequence"/>
</dbReference>
<protein>
    <submittedName>
        <fullName evidence="10">Ras-related C3 botulinum toxin substrate 1 (Rho family, small GTP-binding Rac1)-like protein</fullName>
    </submittedName>
</protein>
<proteinExistence type="inferred from homology"/>
<dbReference type="InterPro" id="IPR027417">
    <property type="entry name" value="P-loop_NTPase"/>
</dbReference>
<dbReference type="OMA" id="GDEPYTF"/>
<dbReference type="HOGENOM" id="CLU_041217_21_3_1"/>
<dbReference type="STRING" id="312017.I7M7R1"/>
<dbReference type="AlphaFoldDB" id="I7M7R1"/>